<proteinExistence type="predicted"/>
<protein>
    <recommendedName>
        <fullName evidence="1">A-factor biosynthesis hotdog domain-containing protein</fullName>
    </recommendedName>
</protein>
<organism evidence="2 3">
    <name type="scientific">Azospirillum griseum</name>
    <dbReference type="NCBI Taxonomy" id="2496639"/>
    <lineage>
        <taxon>Bacteria</taxon>
        <taxon>Pseudomonadati</taxon>
        <taxon>Pseudomonadota</taxon>
        <taxon>Alphaproteobacteria</taxon>
        <taxon>Rhodospirillales</taxon>
        <taxon>Azospirillaceae</taxon>
        <taxon>Azospirillum</taxon>
    </lineage>
</organism>
<dbReference type="EMBL" id="RXMA01000007">
    <property type="protein sequence ID" value="RTR21095.1"/>
    <property type="molecule type" value="Genomic_DNA"/>
</dbReference>
<name>A0A431VIC9_9PROT</name>
<feature type="domain" description="A-factor biosynthesis hotdog" evidence="1">
    <location>
        <begin position="25"/>
        <end position="113"/>
    </location>
</feature>
<dbReference type="Proteomes" id="UP000277007">
    <property type="component" value="Unassembled WGS sequence"/>
</dbReference>
<evidence type="ECO:0000313" key="3">
    <source>
        <dbReference type="Proteomes" id="UP000277007"/>
    </source>
</evidence>
<evidence type="ECO:0000259" key="1">
    <source>
        <dbReference type="Pfam" id="PF03756"/>
    </source>
</evidence>
<dbReference type="AlphaFoldDB" id="A0A431VIC9"/>
<gene>
    <name evidence="2" type="ORF">EJ903_10200</name>
</gene>
<accession>A0A431VIC9</accession>
<reference evidence="2 3" key="1">
    <citation type="submission" date="2018-12" db="EMBL/GenBank/DDBJ databases">
        <authorList>
            <person name="Yang Y."/>
        </authorList>
    </citation>
    <scope>NUCLEOTIDE SEQUENCE [LARGE SCALE GENOMIC DNA]</scope>
    <source>
        <strain evidence="2 3">L-25-5w-1</strain>
    </source>
</reference>
<dbReference type="RefSeq" id="WP_126614741.1">
    <property type="nucleotide sequence ID" value="NZ_JBHUCY010000029.1"/>
</dbReference>
<dbReference type="InterPro" id="IPR005509">
    <property type="entry name" value="AfsA_hotdog_dom"/>
</dbReference>
<dbReference type="Pfam" id="PF03756">
    <property type="entry name" value="AfsA"/>
    <property type="match status" value="1"/>
</dbReference>
<evidence type="ECO:0000313" key="2">
    <source>
        <dbReference type="EMBL" id="RTR21095.1"/>
    </source>
</evidence>
<comment type="caution">
    <text evidence="2">The sequence shown here is derived from an EMBL/GenBank/DDBJ whole genome shotgun (WGS) entry which is preliminary data.</text>
</comment>
<keyword evidence="3" id="KW-1185">Reference proteome</keyword>
<sequence>MTTLIDHASLPAFRLESLDGAGGFRAVPDTSHPFYFDHPLGHLPGLLLLDMALGAVERAADPDGGNGFWFNRFEVAFRALAALNLPLDIQVTDDGPDGAHRCTLSQRGRICAEFVGHGAVHRAAHPGDARESPAVLRPFTPVPPAAVRKLRPENVFLGNRRERECWPLAAAGRSASSLAAARNGVYRPVYLAECFLQLCRVSRAEAGAKPGVIPASREILVQLGGFLPHPLPDTNALSVTFDDHDQGGFFPRNHRSLRRTASILSDDDSICHFFCDAIVI</sequence>
<dbReference type="OrthoDB" id="9822337at2"/>